<gene>
    <name evidence="13" type="ORF">F4827_006565</name>
</gene>
<keyword evidence="8" id="KW-0902">Two-component regulatory system</keyword>
<sequence length="653" mass="70765">MTAALAVILTDGLPVFVNECPIRTPCPRSSILLCPVAMQWPVDPAAMKTGRGALLTVPFDGHVASLLAAVIALVVFAIDALTPLDIAIAVFYVVVVLLVASTGSRSSTIKAAWGCVVLTLLGFVLSHDNAYSSGAIARCAVSLLAVATTSILALRNQAATTTLQEQVELLNLAHDAIVVHDMDDRITFWNHGAEALYGWTAQQAIGQPLQDMTRTSFPVPYEQVRAELLRSDRWHGELQRVQPDGSVLLISSRAALWRDATGNPRAVLSTNNDITGRRHAEQALERSEAFLRDAQRLSRTGSIAVSLPDGEMWWSDEAYRIFDYPRETVPSAEAILARTHADDLALVRGGFEQAAGGAPLVDIEHRLVMPEGGVKYVRYVAHLTKTPSGSMEYVGAFMDITETRHALEALARSNDELAHVTRITMLGELATSIAHEVTQPIAAILACGGAALRWLNRPTPDLNEAQQSIVQMIRDAKRADEVIQRIRAMAKKRDRLPATVDLNAVVGESIELVRRELERHRIELQVDLAEPALTACCDRVQLQQVLINLMMNSVQAMADVAGSRKLTIATRRVGDGQVQVIVQDSGTGISEDNVGCLFNTFFSTKADGIGMGLSICRSIVEAHGGRIWAESPEGGGAVLQFILPVGEGRCHEQ</sequence>
<dbReference type="InterPro" id="IPR004358">
    <property type="entry name" value="Sig_transdc_His_kin-like_C"/>
</dbReference>
<evidence type="ECO:0000256" key="5">
    <source>
        <dbReference type="ARBA" id="ARBA00022741"/>
    </source>
</evidence>
<keyword evidence="5" id="KW-0547">Nucleotide-binding</keyword>
<feature type="transmembrane region" description="Helical" evidence="9">
    <location>
        <begin position="108"/>
        <end position="125"/>
    </location>
</feature>
<keyword evidence="3" id="KW-0597">Phosphoprotein</keyword>
<dbReference type="InterPro" id="IPR000014">
    <property type="entry name" value="PAS"/>
</dbReference>
<keyword evidence="9" id="KW-1133">Transmembrane helix</keyword>
<feature type="domain" description="PAS" evidence="11">
    <location>
        <begin position="162"/>
        <end position="207"/>
    </location>
</feature>
<dbReference type="InterPro" id="IPR013655">
    <property type="entry name" value="PAS_fold_3"/>
</dbReference>
<comment type="caution">
    <text evidence="13">The sequence shown here is derived from an EMBL/GenBank/DDBJ whole genome shotgun (WGS) entry which is preliminary data.</text>
</comment>
<dbReference type="Gene3D" id="3.30.565.10">
    <property type="entry name" value="Histidine kinase-like ATPase, C-terminal domain"/>
    <property type="match status" value="1"/>
</dbReference>
<dbReference type="SUPFAM" id="SSF55874">
    <property type="entry name" value="ATPase domain of HSP90 chaperone/DNA topoisomerase II/histidine kinase"/>
    <property type="match status" value="1"/>
</dbReference>
<keyword evidence="9" id="KW-0472">Membrane</keyword>
<protein>
    <recommendedName>
        <fullName evidence="2">histidine kinase</fullName>
        <ecNumber evidence="2">2.7.13.3</ecNumber>
    </recommendedName>
</protein>
<evidence type="ECO:0000259" key="11">
    <source>
        <dbReference type="PROSITE" id="PS50112"/>
    </source>
</evidence>
<feature type="transmembrane region" description="Helical" evidence="9">
    <location>
        <begin position="84"/>
        <end position="101"/>
    </location>
</feature>
<dbReference type="Proteomes" id="UP000571554">
    <property type="component" value="Unassembled WGS sequence"/>
</dbReference>
<dbReference type="Pfam" id="PF02518">
    <property type="entry name" value="HATPase_c"/>
    <property type="match status" value="1"/>
</dbReference>
<dbReference type="EMBL" id="JACHBW010000030">
    <property type="protein sequence ID" value="MBB6106689.1"/>
    <property type="molecule type" value="Genomic_DNA"/>
</dbReference>
<evidence type="ECO:0000313" key="14">
    <source>
        <dbReference type="Proteomes" id="UP000571554"/>
    </source>
</evidence>
<dbReference type="CDD" id="cd00082">
    <property type="entry name" value="HisKA"/>
    <property type="match status" value="1"/>
</dbReference>
<evidence type="ECO:0000313" key="13">
    <source>
        <dbReference type="EMBL" id="MBB6106689.1"/>
    </source>
</evidence>
<dbReference type="FunFam" id="3.30.565.10:FF:000042">
    <property type="entry name" value="Two-component sensor histidine kinase KdpD"/>
    <property type="match status" value="1"/>
</dbReference>
<accession>A0A7W9U484</accession>
<dbReference type="Pfam" id="PF08448">
    <property type="entry name" value="PAS_4"/>
    <property type="match status" value="1"/>
</dbReference>
<evidence type="ECO:0000256" key="3">
    <source>
        <dbReference type="ARBA" id="ARBA00022553"/>
    </source>
</evidence>
<dbReference type="AlphaFoldDB" id="A0A7W9U484"/>
<feature type="domain" description="Histidine kinase" evidence="10">
    <location>
        <begin position="432"/>
        <end position="647"/>
    </location>
</feature>
<dbReference type="PROSITE" id="PS50109">
    <property type="entry name" value="HIS_KIN"/>
    <property type="match status" value="1"/>
</dbReference>
<keyword evidence="4" id="KW-0808">Transferase</keyword>
<dbReference type="InterPro" id="IPR036890">
    <property type="entry name" value="HATPase_C_sf"/>
</dbReference>
<dbReference type="InterPro" id="IPR003661">
    <property type="entry name" value="HisK_dim/P_dom"/>
</dbReference>
<dbReference type="InterPro" id="IPR035965">
    <property type="entry name" value="PAS-like_dom_sf"/>
</dbReference>
<dbReference type="InterPro" id="IPR036097">
    <property type="entry name" value="HisK_dim/P_sf"/>
</dbReference>
<dbReference type="Pfam" id="PF08447">
    <property type="entry name" value="PAS_3"/>
    <property type="match status" value="1"/>
</dbReference>
<dbReference type="GO" id="GO:0042802">
    <property type="term" value="F:identical protein binding"/>
    <property type="evidence" value="ECO:0007669"/>
    <property type="project" value="UniProtKB-ARBA"/>
</dbReference>
<dbReference type="SMART" id="SM00091">
    <property type="entry name" value="PAS"/>
    <property type="match status" value="2"/>
</dbReference>
<dbReference type="InterPro" id="IPR005467">
    <property type="entry name" value="His_kinase_dom"/>
</dbReference>
<dbReference type="Gene3D" id="1.10.287.130">
    <property type="match status" value="1"/>
</dbReference>
<dbReference type="CDD" id="cd00130">
    <property type="entry name" value="PAS"/>
    <property type="match status" value="1"/>
</dbReference>
<dbReference type="SMART" id="SM00086">
    <property type="entry name" value="PAC"/>
    <property type="match status" value="2"/>
</dbReference>
<reference evidence="13 14" key="1">
    <citation type="submission" date="2020-08" db="EMBL/GenBank/DDBJ databases">
        <title>Above-ground endophytic microbial communities from plants in different locations in the United States.</title>
        <authorList>
            <person name="Frank C."/>
        </authorList>
    </citation>
    <scope>NUCLEOTIDE SEQUENCE [LARGE SCALE GENOMIC DNA]</scope>
    <source>
        <strain evidence="13 14">WP4_2_2</strain>
    </source>
</reference>
<keyword evidence="9" id="KW-0812">Transmembrane</keyword>
<dbReference type="InterPro" id="IPR013656">
    <property type="entry name" value="PAS_4"/>
</dbReference>
<dbReference type="NCBIfam" id="TIGR00229">
    <property type="entry name" value="sensory_box"/>
    <property type="match status" value="1"/>
</dbReference>
<evidence type="ECO:0000256" key="1">
    <source>
        <dbReference type="ARBA" id="ARBA00000085"/>
    </source>
</evidence>
<dbReference type="SMART" id="SM00388">
    <property type="entry name" value="HisKA"/>
    <property type="match status" value="1"/>
</dbReference>
<proteinExistence type="predicted"/>
<dbReference type="SMART" id="SM00387">
    <property type="entry name" value="HATPase_c"/>
    <property type="match status" value="1"/>
</dbReference>
<keyword evidence="7" id="KW-0067">ATP-binding</keyword>
<dbReference type="SUPFAM" id="SSF47384">
    <property type="entry name" value="Homodimeric domain of signal transducing histidine kinase"/>
    <property type="match status" value="1"/>
</dbReference>
<evidence type="ECO:0000256" key="8">
    <source>
        <dbReference type="ARBA" id="ARBA00023012"/>
    </source>
</evidence>
<feature type="domain" description="PAC" evidence="12">
    <location>
        <begin position="361"/>
        <end position="412"/>
    </location>
</feature>
<evidence type="ECO:0000256" key="7">
    <source>
        <dbReference type="ARBA" id="ARBA00022840"/>
    </source>
</evidence>
<evidence type="ECO:0000259" key="10">
    <source>
        <dbReference type="PROSITE" id="PS50109"/>
    </source>
</evidence>
<dbReference type="PANTHER" id="PTHR43065">
    <property type="entry name" value="SENSOR HISTIDINE KINASE"/>
    <property type="match status" value="1"/>
</dbReference>
<evidence type="ECO:0000256" key="6">
    <source>
        <dbReference type="ARBA" id="ARBA00022777"/>
    </source>
</evidence>
<dbReference type="GO" id="GO:0000155">
    <property type="term" value="F:phosphorelay sensor kinase activity"/>
    <property type="evidence" value="ECO:0007669"/>
    <property type="project" value="InterPro"/>
</dbReference>
<keyword evidence="14" id="KW-1185">Reference proteome</keyword>
<dbReference type="InterPro" id="IPR000700">
    <property type="entry name" value="PAS-assoc_C"/>
</dbReference>
<evidence type="ECO:0000256" key="9">
    <source>
        <dbReference type="SAM" id="Phobius"/>
    </source>
</evidence>
<evidence type="ECO:0000259" key="12">
    <source>
        <dbReference type="PROSITE" id="PS50113"/>
    </source>
</evidence>
<comment type="catalytic activity">
    <reaction evidence="1">
        <text>ATP + protein L-histidine = ADP + protein N-phospho-L-histidine.</text>
        <dbReference type="EC" id="2.7.13.3"/>
    </reaction>
</comment>
<dbReference type="Gene3D" id="3.30.450.20">
    <property type="entry name" value="PAS domain"/>
    <property type="match status" value="2"/>
</dbReference>
<evidence type="ECO:0000256" key="2">
    <source>
        <dbReference type="ARBA" id="ARBA00012438"/>
    </source>
</evidence>
<feature type="transmembrane region" description="Helical" evidence="9">
    <location>
        <begin position="57"/>
        <end position="78"/>
    </location>
</feature>
<dbReference type="PROSITE" id="PS50112">
    <property type="entry name" value="PAS"/>
    <property type="match status" value="1"/>
</dbReference>
<dbReference type="PANTHER" id="PTHR43065:SF10">
    <property type="entry name" value="PEROXIDE STRESS-ACTIVATED HISTIDINE KINASE MAK3"/>
    <property type="match status" value="1"/>
</dbReference>
<dbReference type="InterPro" id="IPR001610">
    <property type="entry name" value="PAC"/>
</dbReference>
<dbReference type="InterPro" id="IPR003594">
    <property type="entry name" value="HATPase_dom"/>
</dbReference>
<dbReference type="PROSITE" id="PS50113">
    <property type="entry name" value="PAC"/>
    <property type="match status" value="2"/>
</dbReference>
<keyword evidence="6" id="KW-0418">Kinase</keyword>
<dbReference type="PRINTS" id="PR00344">
    <property type="entry name" value="BCTRLSENSOR"/>
</dbReference>
<dbReference type="SUPFAM" id="SSF55785">
    <property type="entry name" value="PYP-like sensor domain (PAS domain)"/>
    <property type="match status" value="2"/>
</dbReference>
<feature type="domain" description="PAC" evidence="12">
    <location>
        <begin position="234"/>
        <end position="286"/>
    </location>
</feature>
<evidence type="ECO:0000256" key="4">
    <source>
        <dbReference type="ARBA" id="ARBA00022679"/>
    </source>
</evidence>
<dbReference type="GO" id="GO:0005524">
    <property type="term" value="F:ATP binding"/>
    <property type="evidence" value="ECO:0007669"/>
    <property type="project" value="UniProtKB-KW"/>
</dbReference>
<organism evidence="13 14">
    <name type="scientific">Paraburkholderia bannensis</name>
    <dbReference type="NCBI Taxonomy" id="765414"/>
    <lineage>
        <taxon>Bacteria</taxon>
        <taxon>Pseudomonadati</taxon>
        <taxon>Pseudomonadota</taxon>
        <taxon>Betaproteobacteria</taxon>
        <taxon>Burkholderiales</taxon>
        <taxon>Burkholderiaceae</taxon>
        <taxon>Paraburkholderia</taxon>
    </lineage>
</organism>
<dbReference type="EC" id="2.7.13.3" evidence="2"/>
<name>A0A7W9U484_9BURK</name>